<organism evidence="2 3">
    <name type="scientific">Rhipicephalus microplus</name>
    <name type="common">Cattle tick</name>
    <name type="synonym">Boophilus microplus</name>
    <dbReference type="NCBI Taxonomy" id="6941"/>
    <lineage>
        <taxon>Eukaryota</taxon>
        <taxon>Metazoa</taxon>
        <taxon>Ecdysozoa</taxon>
        <taxon>Arthropoda</taxon>
        <taxon>Chelicerata</taxon>
        <taxon>Arachnida</taxon>
        <taxon>Acari</taxon>
        <taxon>Parasitiformes</taxon>
        <taxon>Ixodida</taxon>
        <taxon>Ixodoidea</taxon>
        <taxon>Ixodidae</taxon>
        <taxon>Rhipicephalinae</taxon>
        <taxon>Rhipicephalus</taxon>
        <taxon>Boophilus</taxon>
    </lineage>
</organism>
<name>A0A9J6DBI7_RHIMP</name>
<dbReference type="EMBL" id="JABSTU010000010">
    <property type="protein sequence ID" value="KAH8019416.1"/>
    <property type="molecule type" value="Genomic_DNA"/>
</dbReference>
<comment type="caution">
    <text evidence="2">The sequence shown here is derived from an EMBL/GenBank/DDBJ whole genome shotgun (WGS) entry which is preliminary data.</text>
</comment>
<dbReference type="AlphaFoldDB" id="A0A9J6DBI7"/>
<feature type="region of interest" description="Disordered" evidence="1">
    <location>
        <begin position="118"/>
        <end position="172"/>
    </location>
</feature>
<accession>A0A9J6DBI7</accession>
<feature type="region of interest" description="Disordered" evidence="1">
    <location>
        <begin position="93"/>
        <end position="112"/>
    </location>
</feature>
<reference evidence="2" key="1">
    <citation type="journal article" date="2020" name="Cell">
        <title>Large-Scale Comparative Analyses of Tick Genomes Elucidate Their Genetic Diversity and Vector Capacities.</title>
        <authorList>
            <consortium name="Tick Genome and Microbiome Consortium (TIGMIC)"/>
            <person name="Jia N."/>
            <person name="Wang J."/>
            <person name="Shi W."/>
            <person name="Du L."/>
            <person name="Sun Y."/>
            <person name="Zhan W."/>
            <person name="Jiang J.F."/>
            <person name="Wang Q."/>
            <person name="Zhang B."/>
            <person name="Ji P."/>
            <person name="Bell-Sakyi L."/>
            <person name="Cui X.M."/>
            <person name="Yuan T.T."/>
            <person name="Jiang B.G."/>
            <person name="Yang W.F."/>
            <person name="Lam T.T."/>
            <person name="Chang Q.C."/>
            <person name="Ding S.J."/>
            <person name="Wang X.J."/>
            <person name="Zhu J.G."/>
            <person name="Ruan X.D."/>
            <person name="Zhao L."/>
            <person name="Wei J.T."/>
            <person name="Ye R.Z."/>
            <person name="Que T.C."/>
            <person name="Du C.H."/>
            <person name="Zhou Y.H."/>
            <person name="Cheng J.X."/>
            <person name="Dai P.F."/>
            <person name="Guo W.B."/>
            <person name="Han X.H."/>
            <person name="Huang E.J."/>
            <person name="Li L.F."/>
            <person name="Wei W."/>
            <person name="Gao Y.C."/>
            <person name="Liu J.Z."/>
            <person name="Shao H.Z."/>
            <person name="Wang X."/>
            <person name="Wang C.C."/>
            <person name="Yang T.C."/>
            <person name="Huo Q.B."/>
            <person name="Li W."/>
            <person name="Chen H.Y."/>
            <person name="Chen S.E."/>
            <person name="Zhou L.G."/>
            <person name="Ni X.B."/>
            <person name="Tian J.H."/>
            <person name="Sheng Y."/>
            <person name="Liu T."/>
            <person name="Pan Y.S."/>
            <person name="Xia L.Y."/>
            <person name="Li J."/>
            <person name="Zhao F."/>
            <person name="Cao W.C."/>
        </authorList>
    </citation>
    <scope>NUCLEOTIDE SEQUENCE</scope>
    <source>
        <strain evidence="2">Rmic-2018</strain>
    </source>
</reference>
<evidence type="ECO:0000313" key="2">
    <source>
        <dbReference type="EMBL" id="KAH8019416.1"/>
    </source>
</evidence>
<feature type="region of interest" description="Disordered" evidence="1">
    <location>
        <begin position="1"/>
        <end position="67"/>
    </location>
</feature>
<evidence type="ECO:0000256" key="1">
    <source>
        <dbReference type="SAM" id="MobiDB-lite"/>
    </source>
</evidence>
<feature type="compositionally biased region" description="Basic residues" evidence="1">
    <location>
        <begin position="128"/>
        <end position="142"/>
    </location>
</feature>
<dbReference type="Proteomes" id="UP000821866">
    <property type="component" value="Chromosome 8"/>
</dbReference>
<sequence>MNQRSRPGRAGAAADVSFPCDSSGEEAARRGEQNGAPLSPTDQSPSMIAQGAPFAGGRQMHKERKSPCAGFLHKAVRMPACRRYYCDYQAQTRARVEQRRRGNHGPEQARTTRVGLLSRVPGESPSSFRKRKLSLSLSHRRSLNTGSRGDTAALPAARKTGTRRAAAAAATT</sequence>
<gene>
    <name evidence="2" type="ORF">HPB51_019389</name>
</gene>
<protein>
    <submittedName>
        <fullName evidence="2">Uncharacterized protein</fullName>
    </submittedName>
</protein>
<keyword evidence="3" id="KW-1185">Reference proteome</keyword>
<feature type="compositionally biased region" description="Low complexity" evidence="1">
    <location>
        <begin position="156"/>
        <end position="172"/>
    </location>
</feature>
<evidence type="ECO:0000313" key="3">
    <source>
        <dbReference type="Proteomes" id="UP000821866"/>
    </source>
</evidence>
<reference evidence="2" key="2">
    <citation type="submission" date="2021-09" db="EMBL/GenBank/DDBJ databases">
        <authorList>
            <person name="Jia N."/>
            <person name="Wang J."/>
            <person name="Shi W."/>
            <person name="Du L."/>
            <person name="Sun Y."/>
            <person name="Zhan W."/>
            <person name="Jiang J."/>
            <person name="Wang Q."/>
            <person name="Zhang B."/>
            <person name="Ji P."/>
            <person name="Sakyi L.B."/>
            <person name="Cui X."/>
            <person name="Yuan T."/>
            <person name="Jiang B."/>
            <person name="Yang W."/>
            <person name="Lam T.T.-Y."/>
            <person name="Chang Q."/>
            <person name="Ding S."/>
            <person name="Wang X."/>
            <person name="Zhu J."/>
            <person name="Ruan X."/>
            <person name="Zhao L."/>
            <person name="Wei J."/>
            <person name="Que T."/>
            <person name="Du C."/>
            <person name="Cheng J."/>
            <person name="Dai P."/>
            <person name="Han X."/>
            <person name="Huang E."/>
            <person name="Gao Y."/>
            <person name="Liu J."/>
            <person name="Shao H."/>
            <person name="Ye R."/>
            <person name="Li L."/>
            <person name="Wei W."/>
            <person name="Wang X."/>
            <person name="Wang C."/>
            <person name="Huo Q."/>
            <person name="Li W."/>
            <person name="Guo W."/>
            <person name="Chen H."/>
            <person name="Chen S."/>
            <person name="Zhou L."/>
            <person name="Zhou L."/>
            <person name="Ni X."/>
            <person name="Tian J."/>
            <person name="Zhou Y."/>
            <person name="Sheng Y."/>
            <person name="Liu T."/>
            <person name="Pan Y."/>
            <person name="Xia L."/>
            <person name="Li J."/>
            <person name="Zhao F."/>
            <person name="Cao W."/>
        </authorList>
    </citation>
    <scope>NUCLEOTIDE SEQUENCE</scope>
    <source>
        <strain evidence="2">Rmic-2018</strain>
        <tissue evidence="2">Larvae</tissue>
    </source>
</reference>
<proteinExistence type="predicted"/>